<dbReference type="AlphaFoldDB" id="A0A518N3E0"/>
<feature type="binding site" evidence="6">
    <location>
        <begin position="237"/>
        <end position="241"/>
    </location>
    <ligand>
        <name>FAD</name>
        <dbReference type="ChEBI" id="CHEBI:57692"/>
    </ligand>
</feature>
<feature type="domain" description="Photolyase/cryptochrome alpha/beta" evidence="9">
    <location>
        <begin position="3"/>
        <end position="132"/>
    </location>
</feature>
<dbReference type="SUPFAM" id="SSF48173">
    <property type="entry name" value="Cryptochrome/photolyase FAD-binding domain"/>
    <property type="match status" value="1"/>
</dbReference>
<dbReference type="GO" id="GO:0003904">
    <property type="term" value="F:deoxyribodipyrimidine photo-lyase activity"/>
    <property type="evidence" value="ECO:0007669"/>
    <property type="project" value="TreeGrafter"/>
</dbReference>
<dbReference type="GO" id="GO:0006950">
    <property type="term" value="P:response to stress"/>
    <property type="evidence" value="ECO:0007669"/>
    <property type="project" value="UniProtKB-ARBA"/>
</dbReference>
<evidence type="ECO:0000256" key="4">
    <source>
        <dbReference type="ARBA" id="ARBA00022827"/>
    </source>
</evidence>
<organism evidence="10 11">
    <name type="scientific">Luteimonas granuli</name>
    <dbReference type="NCBI Taxonomy" id="1176533"/>
    <lineage>
        <taxon>Bacteria</taxon>
        <taxon>Pseudomonadati</taxon>
        <taxon>Pseudomonadota</taxon>
        <taxon>Gammaproteobacteria</taxon>
        <taxon>Lysobacterales</taxon>
        <taxon>Lysobacteraceae</taxon>
        <taxon>Luteimonas</taxon>
    </lineage>
</organism>
<dbReference type="OrthoDB" id="9772484at2"/>
<evidence type="ECO:0000256" key="8">
    <source>
        <dbReference type="RuleBase" id="RU004182"/>
    </source>
</evidence>
<dbReference type="KEGG" id="lug:FPZ22_05480"/>
<accession>A0A518N3E0</accession>
<dbReference type="RefSeq" id="WP_144891146.1">
    <property type="nucleotide sequence ID" value="NZ_CP042218.1"/>
</dbReference>
<comment type="similarity">
    <text evidence="8">Belongs to the DNA photolyase family.</text>
</comment>
<evidence type="ECO:0000313" key="11">
    <source>
        <dbReference type="Proteomes" id="UP000316584"/>
    </source>
</evidence>
<dbReference type="InterPro" id="IPR014729">
    <property type="entry name" value="Rossmann-like_a/b/a_fold"/>
</dbReference>
<evidence type="ECO:0000259" key="9">
    <source>
        <dbReference type="PROSITE" id="PS51645"/>
    </source>
</evidence>
<dbReference type="Pfam" id="PF00875">
    <property type="entry name" value="DNA_photolyase"/>
    <property type="match status" value="1"/>
</dbReference>
<dbReference type="PROSITE" id="PS00394">
    <property type="entry name" value="DNA_PHOTOLYASES_1_1"/>
    <property type="match status" value="1"/>
</dbReference>
<dbReference type="PANTHER" id="PTHR11455">
    <property type="entry name" value="CRYPTOCHROME"/>
    <property type="match status" value="1"/>
</dbReference>
<dbReference type="Pfam" id="PF03441">
    <property type="entry name" value="FAD_binding_7"/>
    <property type="match status" value="1"/>
</dbReference>
<dbReference type="GO" id="GO:0009416">
    <property type="term" value="P:response to light stimulus"/>
    <property type="evidence" value="ECO:0007669"/>
    <property type="project" value="TreeGrafter"/>
</dbReference>
<dbReference type="GO" id="GO:0071949">
    <property type="term" value="F:FAD binding"/>
    <property type="evidence" value="ECO:0007669"/>
    <property type="project" value="TreeGrafter"/>
</dbReference>
<comment type="similarity">
    <text evidence="2">Belongs to the DNA photolyase class-1 family.</text>
</comment>
<dbReference type="InterPro" id="IPR018394">
    <property type="entry name" value="DNA_photolyase_1_CS_C"/>
</dbReference>
<dbReference type="PANTHER" id="PTHR11455:SF9">
    <property type="entry name" value="CRYPTOCHROME CIRCADIAN CLOCK 5 ISOFORM X1"/>
    <property type="match status" value="1"/>
</dbReference>
<dbReference type="SUPFAM" id="SSF52425">
    <property type="entry name" value="Cryptochrome/photolyase, N-terminal domain"/>
    <property type="match status" value="1"/>
</dbReference>
<dbReference type="InterPro" id="IPR006050">
    <property type="entry name" value="DNA_photolyase_N"/>
</dbReference>
<dbReference type="EMBL" id="CP042218">
    <property type="protein sequence ID" value="QDW66418.1"/>
    <property type="molecule type" value="Genomic_DNA"/>
</dbReference>
<feature type="site" description="Electron transfer via tryptophanyl radical" evidence="7">
    <location>
        <position position="358"/>
    </location>
</feature>
<evidence type="ECO:0000256" key="5">
    <source>
        <dbReference type="ARBA" id="ARBA00022991"/>
    </source>
</evidence>
<feature type="site" description="Electron transfer via tryptophanyl radical" evidence="7">
    <location>
        <position position="304"/>
    </location>
</feature>
<proteinExistence type="inferred from homology"/>
<dbReference type="GO" id="GO:0003677">
    <property type="term" value="F:DNA binding"/>
    <property type="evidence" value="ECO:0007669"/>
    <property type="project" value="TreeGrafter"/>
</dbReference>
<keyword evidence="5 8" id="KW-0157">Chromophore</keyword>
<evidence type="ECO:0000256" key="2">
    <source>
        <dbReference type="ARBA" id="ARBA00005862"/>
    </source>
</evidence>
<dbReference type="InterPro" id="IPR005101">
    <property type="entry name" value="Cryptochr/Photolyase_FAD-bd"/>
</dbReference>
<dbReference type="InterPro" id="IPR002081">
    <property type="entry name" value="Cryptochrome/DNA_photolyase_1"/>
</dbReference>
<dbReference type="PROSITE" id="PS51645">
    <property type="entry name" value="PHR_CRY_ALPHA_BETA"/>
    <property type="match status" value="1"/>
</dbReference>
<keyword evidence="4 6" id="KW-0274">FAD</keyword>
<keyword evidence="10" id="KW-0456">Lyase</keyword>
<sequence>MSAVALVWFRDDLRLRDHAALQAALKAGLAPLPVYIHAPHEEGTWVPGAASNAWRHRALHALDADLRARGSRLHVFAGDSGDVLQSAAASTAASAVFWNRRHEPAVDQRDIALRRRLRALGLRADAWSSGLLFEPWQLETRGGDPFRVFTPFWNAARRQWNPMPPSPAPQRLPPFEALPGETGIDALGLRPAPGWDASFWRHWTPGEAGADRALDSFIEEGLHDYSAGRDLPARSLTSRLSPHLHFGEITATRIVARLADAGSVEERRAYVRELVWREFGRHVLHHFPHTSEADFNPRFNDFPWAPPDPRLLRAWQRGRTGIPLVDAGMRELRATGWMHNRVRMVAASFLTKHLRMHWLHGARWFWDTLVDADLGNNTLGWQWVAGTGVDAAPYFRVFNPVLQAQRFDPQGDYIARWIPELRGLPPRARHAPWLAGAAARGHIGDYPAEPVVDLAKGRAAALAAFEHVSAGRSRAALPPPQPPDP</sequence>
<dbReference type="Gene3D" id="3.40.50.620">
    <property type="entry name" value="HUPs"/>
    <property type="match status" value="1"/>
</dbReference>
<dbReference type="InterPro" id="IPR036155">
    <property type="entry name" value="Crypto/Photolyase_N_sf"/>
</dbReference>
<evidence type="ECO:0000256" key="7">
    <source>
        <dbReference type="PIRSR" id="PIRSR602081-2"/>
    </source>
</evidence>
<feature type="site" description="Electron transfer via tryptophanyl radical" evidence="7">
    <location>
        <position position="381"/>
    </location>
</feature>
<feature type="binding site" evidence="6">
    <location>
        <begin position="371"/>
        <end position="373"/>
    </location>
    <ligand>
        <name>FAD</name>
        <dbReference type="ChEBI" id="CHEBI:57692"/>
    </ligand>
</feature>
<evidence type="ECO:0000313" key="10">
    <source>
        <dbReference type="EMBL" id="QDW66418.1"/>
    </source>
</evidence>
<dbReference type="GO" id="GO:0006139">
    <property type="term" value="P:nucleobase-containing compound metabolic process"/>
    <property type="evidence" value="ECO:0007669"/>
    <property type="project" value="UniProtKB-ARBA"/>
</dbReference>
<dbReference type="PRINTS" id="PR00147">
    <property type="entry name" value="DNAPHOTLYASE"/>
</dbReference>
<dbReference type="Gene3D" id="1.10.579.10">
    <property type="entry name" value="DNA Cyclobutane Dipyrimidine Photolyase, subunit A, domain 3"/>
    <property type="match status" value="1"/>
</dbReference>
<keyword evidence="11" id="KW-1185">Reference proteome</keyword>
<evidence type="ECO:0000256" key="3">
    <source>
        <dbReference type="ARBA" id="ARBA00022630"/>
    </source>
</evidence>
<feature type="binding site" evidence="6">
    <location>
        <position position="225"/>
    </location>
    <ligand>
        <name>FAD</name>
        <dbReference type="ChEBI" id="CHEBI:57692"/>
    </ligand>
</feature>
<gene>
    <name evidence="10" type="ORF">FPZ22_05480</name>
</gene>
<feature type="binding site" evidence="6">
    <location>
        <position position="270"/>
    </location>
    <ligand>
        <name>FAD</name>
        <dbReference type="ChEBI" id="CHEBI:57692"/>
    </ligand>
</feature>
<comment type="cofactor">
    <cofactor evidence="1">
        <name>(6R)-5,10-methylene-5,6,7,8-tetrahydrofolate</name>
        <dbReference type="ChEBI" id="CHEBI:15636"/>
    </cofactor>
</comment>
<evidence type="ECO:0000256" key="1">
    <source>
        <dbReference type="ARBA" id="ARBA00001932"/>
    </source>
</evidence>
<reference evidence="10 11" key="1">
    <citation type="submission" date="2019-07" db="EMBL/GenBank/DDBJ databases">
        <title>Full genome sequence of Luteimonas sp. Gr-4.</title>
        <authorList>
            <person name="Im W.-T."/>
        </authorList>
    </citation>
    <scope>NUCLEOTIDE SEQUENCE [LARGE SCALE GENOMIC DNA]</scope>
    <source>
        <strain evidence="10 11">Gr-4</strain>
    </source>
</reference>
<dbReference type="Gene3D" id="1.25.40.80">
    <property type="match status" value="1"/>
</dbReference>
<comment type="cofactor">
    <cofactor evidence="6">
        <name>FAD</name>
        <dbReference type="ChEBI" id="CHEBI:57692"/>
    </cofactor>
    <text evidence="6">Binds 1 FAD per subunit.</text>
</comment>
<keyword evidence="3 6" id="KW-0285">Flavoprotein</keyword>
<protein>
    <submittedName>
        <fullName evidence="10">Deoxyribodipyrimidine photo-lyase</fullName>
    </submittedName>
</protein>
<dbReference type="Proteomes" id="UP000316584">
    <property type="component" value="Chromosome"/>
</dbReference>
<dbReference type="InterPro" id="IPR036134">
    <property type="entry name" value="Crypto/Photolyase_FAD-like_sf"/>
</dbReference>
<evidence type="ECO:0000256" key="6">
    <source>
        <dbReference type="PIRSR" id="PIRSR602081-1"/>
    </source>
</evidence>
<name>A0A518N3E0_9GAMM</name>